<dbReference type="Proteomes" id="UP000194873">
    <property type="component" value="Unassembled WGS sequence"/>
</dbReference>
<gene>
    <name evidence="2" type="ORF">BXP70_28370</name>
</gene>
<dbReference type="EMBL" id="MTSE01000060">
    <property type="protein sequence ID" value="OUJ67864.1"/>
    <property type="molecule type" value="Genomic_DNA"/>
</dbReference>
<keyword evidence="1" id="KW-0472">Membrane</keyword>
<keyword evidence="3" id="KW-1185">Reference proteome</keyword>
<evidence type="ECO:0008006" key="4">
    <source>
        <dbReference type="Google" id="ProtNLM"/>
    </source>
</evidence>
<accession>A0A243W5H3</accession>
<feature type="transmembrane region" description="Helical" evidence="1">
    <location>
        <begin position="16"/>
        <end position="38"/>
    </location>
</feature>
<dbReference type="OrthoDB" id="1957187at2"/>
<evidence type="ECO:0000313" key="2">
    <source>
        <dbReference type="EMBL" id="OUJ67864.1"/>
    </source>
</evidence>
<organism evidence="2 3">
    <name type="scientific">Hymenobacter crusticola</name>
    <dbReference type="NCBI Taxonomy" id="1770526"/>
    <lineage>
        <taxon>Bacteria</taxon>
        <taxon>Pseudomonadati</taxon>
        <taxon>Bacteroidota</taxon>
        <taxon>Cytophagia</taxon>
        <taxon>Cytophagales</taxon>
        <taxon>Hymenobacteraceae</taxon>
        <taxon>Hymenobacter</taxon>
    </lineage>
</organism>
<keyword evidence="1" id="KW-0812">Transmembrane</keyword>
<dbReference type="RefSeq" id="WP_086597485.1">
    <property type="nucleotide sequence ID" value="NZ_MTSE01000060.1"/>
</dbReference>
<protein>
    <recommendedName>
        <fullName evidence="4">Efflux transporter periplasmic adaptor subunit</fullName>
    </recommendedName>
</protein>
<name>A0A243W5H3_9BACT</name>
<dbReference type="AlphaFoldDB" id="A0A243W5H3"/>
<keyword evidence="1" id="KW-1133">Transmembrane helix</keyword>
<evidence type="ECO:0000256" key="1">
    <source>
        <dbReference type="SAM" id="Phobius"/>
    </source>
</evidence>
<proteinExistence type="predicted"/>
<evidence type="ECO:0000313" key="3">
    <source>
        <dbReference type="Proteomes" id="UP000194873"/>
    </source>
</evidence>
<sequence>MDAPIQKKTWTVRKPLLVAGIVVVAGLLTASFFSTASLTKLNVEPERITISEVTKGTFQEVISLDGTVMPSKTICLAGLLKSTTTAAKPTKQTFT</sequence>
<reference evidence="2 3" key="1">
    <citation type="submission" date="2017-01" db="EMBL/GenBank/DDBJ databases">
        <title>A new Hymenobacter.</title>
        <authorList>
            <person name="Liang Y."/>
            <person name="Feng F."/>
        </authorList>
    </citation>
    <scope>NUCLEOTIDE SEQUENCE [LARGE SCALE GENOMIC DNA]</scope>
    <source>
        <strain evidence="2">MIMBbqt21</strain>
    </source>
</reference>
<comment type="caution">
    <text evidence="2">The sequence shown here is derived from an EMBL/GenBank/DDBJ whole genome shotgun (WGS) entry which is preliminary data.</text>
</comment>